<sequence>MEAANNAILVQLQGRKMRPFSSTTAALIVTLAMPAAQAATLPSLNVPTFSLAFTDYSGYSHSIPGLVPASIGLLSTDAASTVISLDSLGQTLHTVESGSAAMVAEVYSAIHFRAADGYRITGISFSATVYGVLELPEVNNPDVLWVEYGDSLNFAEASASITSPGEISHPDLLYGVTQVTAPVTLGGNVTNTQGLREFDFDLYVLGSSRAIRTNIYYPNPNPEEPWPAEGRAYGDAEIHYVNPVLTVYTEALVPALAPVPEPGQWAMLLGGLGLMFGARRFVRR</sequence>
<feature type="chain" id="PRO_5020577659" evidence="1">
    <location>
        <begin position="39"/>
        <end position="284"/>
    </location>
</feature>
<dbReference type="NCBIfam" id="TIGR02595">
    <property type="entry name" value="PEP_CTERM"/>
    <property type="match status" value="1"/>
</dbReference>
<evidence type="ECO:0000259" key="2">
    <source>
        <dbReference type="Pfam" id="PF07589"/>
    </source>
</evidence>
<keyword evidence="4" id="KW-1185">Reference proteome</keyword>
<reference evidence="3 4" key="1">
    <citation type="submission" date="2019-02" db="EMBL/GenBank/DDBJ databases">
        <title>Draft Genome Sequences of Six Type Strains of the Genus Massilia.</title>
        <authorList>
            <person name="Miess H."/>
            <person name="Frediansyhah A."/>
            <person name="Gross H."/>
        </authorList>
    </citation>
    <scope>NUCLEOTIDE SEQUENCE [LARGE SCALE GENOMIC DNA]</scope>
    <source>
        <strain evidence="3 4">DSM 17473</strain>
    </source>
</reference>
<organism evidence="3 4">
    <name type="scientific">Pseudoduganella lutea</name>
    <dbReference type="NCBI Taxonomy" id="321985"/>
    <lineage>
        <taxon>Bacteria</taxon>
        <taxon>Pseudomonadati</taxon>
        <taxon>Pseudomonadota</taxon>
        <taxon>Betaproteobacteria</taxon>
        <taxon>Burkholderiales</taxon>
        <taxon>Oxalobacteraceae</taxon>
        <taxon>Telluria group</taxon>
        <taxon>Pseudoduganella</taxon>
    </lineage>
</organism>
<evidence type="ECO:0000313" key="3">
    <source>
        <dbReference type="EMBL" id="QBE62860.1"/>
    </source>
</evidence>
<dbReference type="OrthoDB" id="8754461at2"/>
<dbReference type="Pfam" id="PF07589">
    <property type="entry name" value="PEP-CTERM"/>
    <property type="match status" value="1"/>
</dbReference>
<dbReference type="EMBL" id="CP035913">
    <property type="protein sequence ID" value="QBE62860.1"/>
    <property type="molecule type" value="Genomic_DNA"/>
</dbReference>
<dbReference type="KEGG" id="plue:EWM63_07675"/>
<dbReference type="AlphaFoldDB" id="A0A4P6KV84"/>
<evidence type="ECO:0000313" key="4">
    <source>
        <dbReference type="Proteomes" id="UP000290637"/>
    </source>
</evidence>
<keyword evidence="1" id="KW-0732">Signal</keyword>
<proteinExistence type="predicted"/>
<evidence type="ECO:0000256" key="1">
    <source>
        <dbReference type="SAM" id="SignalP"/>
    </source>
</evidence>
<gene>
    <name evidence="3" type="ORF">EWM63_07675</name>
</gene>
<feature type="domain" description="Ice-binding protein C-terminal" evidence="2">
    <location>
        <begin position="258"/>
        <end position="284"/>
    </location>
</feature>
<dbReference type="InterPro" id="IPR013424">
    <property type="entry name" value="Ice-binding_C"/>
</dbReference>
<feature type="signal peptide" evidence="1">
    <location>
        <begin position="1"/>
        <end position="38"/>
    </location>
</feature>
<dbReference type="Proteomes" id="UP000290637">
    <property type="component" value="Chromosome"/>
</dbReference>
<accession>A0A4P6KV84</accession>
<name>A0A4P6KV84_9BURK</name>
<protein>
    <submittedName>
        <fullName evidence="3">PEP-CTERM sorting domain-containing protein</fullName>
    </submittedName>
</protein>